<dbReference type="PRINTS" id="PR00783">
    <property type="entry name" value="MINTRINSICP"/>
</dbReference>
<reference evidence="8" key="1">
    <citation type="journal article" date="2020" name="Nature">
        <title>Giant virus diversity and host interactions through global metagenomics.</title>
        <authorList>
            <person name="Schulz F."/>
            <person name="Roux S."/>
            <person name="Paez-Espino D."/>
            <person name="Jungbluth S."/>
            <person name="Walsh D.A."/>
            <person name="Denef V.J."/>
            <person name="McMahon K.D."/>
            <person name="Konstantinidis K.T."/>
            <person name="Eloe-Fadrosh E.A."/>
            <person name="Kyrpides N.C."/>
            <person name="Woyke T."/>
        </authorList>
    </citation>
    <scope>NUCLEOTIDE SEQUENCE</scope>
    <source>
        <strain evidence="8">GVMAG-S-1101169-75</strain>
    </source>
</reference>
<evidence type="ECO:0008006" key="9">
    <source>
        <dbReference type="Google" id="ProtNLM"/>
    </source>
</evidence>
<protein>
    <recommendedName>
        <fullName evidence="9">Major intrinsic protein</fullName>
    </recommendedName>
</protein>
<dbReference type="GO" id="GO:0016020">
    <property type="term" value="C:membrane"/>
    <property type="evidence" value="ECO:0007669"/>
    <property type="project" value="InterPro"/>
</dbReference>
<keyword evidence="3 7" id="KW-0812">Transmembrane</keyword>
<sequence length="107" mass="11203">MNAFFSIAVEFIGTFIFLMVIGVTASMGTRSIAPLAMGLALAVAIYAFGAISGGHFNPAVTLGASASSGWHNKYIGYIIAQIIAGVCAFLFAKYSDIMEKSVTQALQ</sequence>
<dbReference type="InterPro" id="IPR023271">
    <property type="entry name" value="Aquaporin-like"/>
</dbReference>
<evidence type="ECO:0000256" key="1">
    <source>
        <dbReference type="ARBA" id="ARBA00004127"/>
    </source>
</evidence>
<proteinExistence type="predicted"/>
<dbReference type="AlphaFoldDB" id="A0A6C0K640"/>
<dbReference type="InterPro" id="IPR034294">
    <property type="entry name" value="Aquaporin_transptr"/>
</dbReference>
<dbReference type="GO" id="GO:0019755">
    <property type="term" value="P:one-carbon compound transport"/>
    <property type="evidence" value="ECO:0007669"/>
    <property type="project" value="UniProtKB-ARBA"/>
</dbReference>
<dbReference type="GO" id="GO:0015250">
    <property type="term" value="F:water channel activity"/>
    <property type="evidence" value="ECO:0007669"/>
    <property type="project" value="TreeGrafter"/>
</dbReference>
<dbReference type="Pfam" id="PF00230">
    <property type="entry name" value="MIP"/>
    <property type="match status" value="1"/>
</dbReference>
<evidence type="ECO:0000256" key="2">
    <source>
        <dbReference type="ARBA" id="ARBA00022448"/>
    </source>
</evidence>
<evidence type="ECO:0000256" key="7">
    <source>
        <dbReference type="SAM" id="Phobius"/>
    </source>
</evidence>
<dbReference type="InterPro" id="IPR022357">
    <property type="entry name" value="MIP_CS"/>
</dbReference>
<keyword evidence="4" id="KW-0677">Repeat</keyword>
<evidence type="ECO:0000256" key="4">
    <source>
        <dbReference type="ARBA" id="ARBA00022737"/>
    </source>
</evidence>
<feature type="transmembrane region" description="Helical" evidence="7">
    <location>
        <begin position="32"/>
        <end position="54"/>
    </location>
</feature>
<evidence type="ECO:0000256" key="6">
    <source>
        <dbReference type="ARBA" id="ARBA00023136"/>
    </source>
</evidence>
<evidence type="ECO:0000256" key="3">
    <source>
        <dbReference type="ARBA" id="ARBA00022692"/>
    </source>
</evidence>
<dbReference type="PANTHER" id="PTHR45665:SF9">
    <property type="entry name" value="AQUAPORIN-8"/>
    <property type="match status" value="1"/>
</dbReference>
<feature type="transmembrane region" description="Helical" evidence="7">
    <location>
        <begin position="74"/>
        <end position="92"/>
    </location>
</feature>
<dbReference type="PROSITE" id="PS00221">
    <property type="entry name" value="MIP"/>
    <property type="match status" value="1"/>
</dbReference>
<dbReference type="SUPFAM" id="SSF81338">
    <property type="entry name" value="Aquaporin-like"/>
    <property type="match status" value="1"/>
</dbReference>
<organism evidence="8">
    <name type="scientific">viral metagenome</name>
    <dbReference type="NCBI Taxonomy" id="1070528"/>
    <lineage>
        <taxon>unclassified sequences</taxon>
        <taxon>metagenomes</taxon>
        <taxon>organismal metagenomes</taxon>
    </lineage>
</organism>
<keyword evidence="6 7" id="KW-0472">Membrane</keyword>
<comment type="subcellular location">
    <subcellularLocation>
        <location evidence="1">Endomembrane system</location>
        <topology evidence="1">Multi-pass membrane protein</topology>
    </subcellularLocation>
</comment>
<evidence type="ECO:0000256" key="5">
    <source>
        <dbReference type="ARBA" id="ARBA00022989"/>
    </source>
</evidence>
<dbReference type="InterPro" id="IPR000425">
    <property type="entry name" value="MIP"/>
</dbReference>
<feature type="transmembrane region" description="Helical" evidence="7">
    <location>
        <begin position="6"/>
        <end position="25"/>
    </location>
</feature>
<keyword evidence="2" id="KW-0813">Transport</keyword>
<accession>A0A6C0K640</accession>
<dbReference type="GO" id="GO:0012505">
    <property type="term" value="C:endomembrane system"/>
    <property type="evidence" value="ECO:0007669"/>
    <property type="project" value="UniProtKB-SubCell"/>
</dbReference>
<name>A0A6C0K640_9ZZZZ</name>
<dbReference type="EMBL" id="MN740786">
    <property type="protein sequence ID" value="QHU11554.1"/>
    <property type="molecule type" value="Genomic_DNA"/>
</dbReference>
<dbReference type="Gene3D" id="1.20.1080.10">
    <property type="entry name" value="Glycerol uptake facilitator protein"/>
    <property type="match status" value="1"/>
</dbReference>
<evidence type="ECO:0000313" key="8">
    <source>
        <dbReference type="EMBL" id="QHU11554.1"/>
    </source>
</evidence>
<dbReference type="PANTHER" id="PTHR45665">
    <property type="entry name" value="AQUAPORIN-8"/>
    <property type="match status" value="1"/>
</dbReference>
<keyword evidence="5 7" id="KW-1133">Transmembrane helix</keyword>
<dbReference type="GO" id="GO:0005737">
    <property type="term" value="C:cytoplasm"/>
    <property type="evidence" value="ECO:0007669"/>
    <property type="project" value="UniProtKB-ARBA"/>
</dbReference>